<dbReference type="PANTHER" id="PTHR44858">
    <property type="entry name" value="TETRATRICOPEPTIDE REPEAT PROTEIN 6"/>
    <property type="match status" value="1"/>
</dbReference>
<evidence type="ECO:0000313" key="4">
    <source>
        <dbReference type="EMBL" id="SDI70599.1"/>
    </source>
</evidence>
<proteinExistence type="predicted"/>
<keyword evidence="5" id="KW-1185">Reference proteome</keyword>
<dbReference type="InterPro" id="IPR019734">
    <property type="entry name" value="TPR_rpt"/>
</dbReference>
<evidence type="ECO:0000256" key="3">
    <source>
        <dbReference type="PROSITE-ProRule" id="PRU00339"/>
    </source>
</evidence>
<dbReference type="AlphaFoldDB" id="A0A1G8MRC6"/>
<dbReference type="PANTHER" id="PTHR44858:SF1">
    <property type="entry name" value="UDP-N-ACETYLGLUCOSAMINE--PEPTIDE N-ACETYLGLUCOSAMINYLTRANSFERASE SPINDLY-RELATED"/>
    <property type="match status" value="1"/>
</dbReference>
<dbReference type="Pfam" id="PF07719">
    <property type="entry name" value="TPR_2"/>
    <property type="match status" value="1"/>
</dbReference>
<organism evidence="4 5">
    <name type="scientific">Propionivibrio dicarboxylicus</name>
    <dbReference type="NCBI Taxonomy" id="83767"/>
    <lineage>
        <taxon>Bacteria</taxon>
        <taxon>Pseudomonadati</taxon>
        <taxon>Pseudomonadota</taxon>
        <taxon>Betaproteobacteria</taxon>
        <taxon>Rhodocyclales</taxon>
        <taxon>Rhodocyclaceae</taxon>
        <taxon>Propionivibrio</taxon>
    </lineage>
</organism>
<dbReference type="PROSITE" id="PS50005">
    <property type="entry name" value="TPR"/>
    <property type="match status" value="3"/>
</dbReference>
<dbReference type="Pfam" id="PF14559">
    <property type="entry name" value="TPR_19"/>
    <property type="match status" value="1"/>
</dbReference>
<dbReference type="SUPFAM" id="SSF48452">
    <property type="entry name" value="TPR-like"/>
    <property type="match status" value="1"/>
</dbReference>
<dbReference type="STRING" id="83767.SAMN05660652_03906"/>
<sequence>MTTIFRSLFVFLLATVVSVPFVRAQSPSPVYMPEAAQPAVPKDNRTRAKLHTELASLYFQSGNLIVALEELTIAISIDPDYAPAYSTRGLALYHIREFDSAEKDFRRALSLNEKDPEINNNYGWYLCHTGKVRESIPYFEKAIRNPLYMTPEIAHLNAGACHAMLGELDTAEAYVRKTLRFSPDNPQALFQLANISYQRGNVDAARAQLMSIVRSQEPSAEVLWLLLRVERRLGDATAEASLASQLRRKYPDSQETQMLLKGNFE</sequence>
<reference evidence="4 5" key="1">
    <citation type="submission" date="2016-10" db="EMBL/GenBank/DDBJ databases">
        <authorList>
            <person name="de Groot N.N."/>
        </authorList>
    </citation>
    <scope>NUCLEOTIDE SEQUENCE [LARGE SCALE GENOMIC DNA]</scope>
    <source>
        <strain evidence="4 5">DSM 5885</strain>
    </source>
</reference>
<keyword evidence="2 3" id="KW-0802">TPR repeat</keyword>
<name>A0A1G8MRC6_9RHOO</name>
<evidence type="ECO:0000256" key="2">
    <source>
        <dbReference type="ARBA" id="ARBA00022803"/>
    </source>
</evidence>
<dbReference type="NCBIfam" id="TIGR02521">
    <property type="entry name" value="type_IV_pilW"/>
    <property type="match status" value="1"/>
</dbReference>
<evidence type="ECO:0000256" key="1">
    <source>
        <dbReference type="ARBA" id="ARBA00022737"/>
    </source>
</evidence>
<dbReference type="Proteomes" id="UP000198607">
    <property type="component" value="Unassembled WGS sequence"/>
</dbReference>
<gene>
    <name evidence="4" type="ORF">SAMN05660652_03906</name>
</gene>
<feature type="repeat" description="TPR" evidence="3">
    <location>
        <begin position="48"/>
        <end position="81"/>
    </location>
</feature>
<dbReference type="RefSeq" id="WP_091940304.1">
    <property type="nucleotide sequence ID" value="NZ_FNCY01000026.1"/>
</dbReference>
<keyword evidence="1" id="KW-0677">Repeat</keyword>
<dbReference type="InterPro" id="IPR011990">
    <property type="entry name" value="TPR-like_helical_dom_sf"/>
</dbReference>
<feature type="repeat" description="TPR" evidence="3">
    <location>
        <begin position="152"/>
        <end position="185"/>
    </location>
</feature>
<dbReference type="EMBL" id="FNCY01000026">
    <property type="protein sequence ID" value="SDI70599.1"/>
    <property type="molecule type" value="Genomic_DNA"/>
</dbReference>
<dbReference type="SMART" id="SM00028">
    <property type="entry name" value="TPR"/>
    <property type="match status" value="4"/>
</dbReference>
<dbReference type="InterPro" id="IPR013360">
    <property type="entry name" value="Pilus_4_PilW"/>
</dbReference>
<dbReference type="OrthoDB" id="9814042at2"/>
<protein>
    <submittedName>
        <fullName evidence="4">Type IV pilus assembly protein PilF</fullName>
    </submittedName>
</protein>
<accession>A0A1G8MRC6</accession>
<evidence type="ECO:0000313" key="5">
    <source>
        <dbReference type="Proteomes" id="UP000198607"/>
    </source>
</evidence>
<dbReference type="Gene3D" id="1.25.40.10">
    <property type="entry name" value="Tetratricopeptide repeat domain"/>
    <property type="match status" value="1"/>
</dbReference>
<dbReference type="InterPro" id="IPR013105">
    <property type="entry name" value="TPR_2"/>
</dbReference>
<dbReference type="InterPro" id="IPR050498">
    <property type="entry name" value="Ycf3"/>
</dbReference>
<feature type="repeat" description="TPR" evidence="3">
    <location>
        <begin position="82"/>
        <end position="115"/>
    </location>
</feature>